<reference evidence="1 2" key="1">
    <citation type="submission" date="2018-07" db="EMBL/GenBank/DDBJ databases">
        <title>Comparative genomics of the Candidatus Parilichlamydiaceae reveals evidence of convergent evolution and genome reduction in the phylum Chlamydiae.</title>
        <authorList>
            <person name="Taylor-Brown A."/>
            <person name="Polkinghorne A."/>
        </authorList>
    </citation>
    <scope>NUCLEOTIDE SEQUENCE [LARGE SCALE GENOMIC DNA]</scope>
    <source>
        <strain evidence="1 2">Hat2</strain>
    </source>
</reference>
<evidence type="ECO:0000313" key="1">
    <source>
        <dbReference type="EMBL" id="RDB31294.1"/>
    </source>
</evidence>
<dbReference type="AlphaFoldDB" id="A0A369KHQ3"/>
<comment type="caution">
    <text evidence="1">The sequence shown here is derived from an EMBL/GenBank/DDBJ whole genome shotgun (WGS) entry which is preliminary data.</text>
</comment>
<organism evidence="1 2">
    <name type="scientific">Candidatus Similichlamydia laticola</name>
    <dbReference type="NCBI Taxonomy" id="2170265"/>
    <lineage>
        <taxon>Bacteria</taxon>
        <taxon>Pseudomonadati</taxon>
        <taxon>Chlamydiota</taxon>
        <taxon>Chlamydiia</taxon>
        <taxon>Parachlamydiales</taxon>
        <taxon>Candidatus Parilichlamydiaceae</taxon>
        <taxon>Candidatus Similichlamydia</taxon>
    </lineage>
</organism>
<sequence length="324" mass="37102">MRQARRVLWNTPEEVSLRALSRLNASPKNFGLEKQEILPEMRGIPCYGIDDLYVPTFSSLLEFEDELAEWQQAPVEVLFCSNFPEEDSQIWNAFSMFARPTTVENHVLSDSRAGFTTTGRSYVVPCTKSYSDQSIPILTINLGQLNATSLIAADLLCTQFESYVESSPLFTGQSTSYDAFWAPCGGCALVMIRIQRTRPPEEQHMNSLELARESLETFKEQLTLDDIRDNLSNDWSRSLGENQRNKDLHIWGFSGLFDLSATWDWLTDTYGCEDAFYQLGRLGRRILAGQSSETVSQEVYDLLQERCSLSTRYFDIWLFQQHRA</sequence>
<accession>A0A369KHQ3</accession>
<gene>
    <name evidence="1" type="ORF">HAT2_00603</name>
</gene>
<protein>
    <submittedName>
        <fullName evidence="1">Uncharacterized protein</fullName>
    </submittedName>
</protein>
<name>A0A369KHQ3_9BACT</name>
<dbReference type="Proteomes" id="UP000253816">
    <property type="component" value="Unassembled WGS sequence"/>
</dbReference>
<proteinExistence type="predicted"/>
<keyword evidence="2" id="KW-1185">Reference proteome</keyword>
<dbReference type="RefSeq" id="WP_147267501.1">
    <property type="nucleotide sequence ID" value="NZ_QQBG01000021.1"/>
</dbReference>
<dbReference type="EMBL" id="QQBG01000021">
    <property type="protein sequence ID" value="RDB31294.1"/>
    <property type="molecule type" value="Genomic_DNA"/>
</dbReference>
<evidence type="ECO:0000313" key="2">
    <source>
        <dbReference type="Proteomes" id="UP000253816"/>
    </source>
</evidence>